<organism evidence="1 2">
    <name type="scientific">Trametes sanguinea</name>
    <dbReference type="NCBI Taxonomy" id="158606"/>
    <lineage>
        <taxon>Eukaryota</taxon>
        <taxon>Fungi</taxon>
        <taxon>Dikarya</taxon>
        <taxon>Basidiomycota</taxon>
        <taxon>Agaricomycotina</taxon>
        <taxon>Agaricomycetes</taxon>
        <taxon>Polyporales</taxon>
        <taxon>Polyporaceae</taxon>
        <taxon>Trametes</taxon>
    </lineage>
</organism>
<protein>
    <submittedName>
        <fullName evidence="1">Uncharacterized protein</fullName>
    </submittedName>
</protein>
<evidence type="ECO:0000313" key="1">
    <source>
        <dbReference type="EMBL" id="KAJ2966189.1"/>
    </source>
</evidence>
<gene>
    <name evidence="1" type="ORF">NUW54_g13881</name>
</gene>
<evidence type="ECO:0000313" key="2">
    <source>
        <dbReference type="Proteomes" id="UP001144978"/>
    </source>
</evidence>
<reference evidence="1" key="1">
    <citation type="submission" date="2022-08" db="EMBL/GenBank/DDBJ databases">
        <title>Genome Sequence of Pycnoporus sanguineus.</title>
        <authorList>
            <person name="Buettner E."/>
        </authorList>
    </citation>
    <scope>NUCLEOTIDE SEQUENCE</scope>
    <source>
        <strain evidence="1">CG-C14</strain>
    </source>
</reference>
<dbReference type="EMBL" id="JANSHE010006741">
    <property type="protein sequence ID" value="KAJ2966189.1"/>
    <property type="molecule type" value="Genomic_DNA"/>
</dbReference>
<dbReference type="Proteomes" id="UP001144978">
    <property type="component" value="Unassembled WGS sequence"/>
</dbReference>
<comment type="caution">
    <text evidence="1">The sequence shown here is derived from an EMBL/GenBank/DDBJ whole genome shotgun (WGS) entry which is preliminary data.</text>
</comment>
<keyword evidence="2" id="KW-1185">Reference proteome</keyword>
<sequence>MATLPPVSDSPSQISGAASDGEDSPVEDASNAVAMDLVRALSQANKDAPIYTNGPRHRRGRVIESDIEEIQVSPPHIDECNPPREETRTSSTFGPAPVASGSSSSRPVRSDSYSIAKPPLPRTSTLKRPRTEETLDTREHGLQPRHSSDMSGPAQDSSLTASGRLPKKRKGPPGIPRDVMDRQLSEQKQKFEQKRKSEQRRKRREQSSRRGPEQSYSIGNHNTVRRSSARDIDAPARRVSRLDPPPTLPSGKAIVRTSASAGNQGFDEQDSVMVTSGPIDEVSRQGLSQAVVAISGASDPTHVPTVSIRASLSASTSTTTSLFGQPPPAPPMHTVSYREADHPPLSRPTTIQGLLNIQNNNDVSLGTLVDSIRHLASAGLKTEQQRQDFENSLQALTVEVRTLAEAKRNLEEELGSVQGQLGSMKDELSNVSSRLQKEREERGPGSARGFESWSRR</sequence>
<proteinExistence type="predicted"/>
<name>A0ACC1MIU7_9APHY</name>
<accession>A0ACC1MIU7</accession>